<gene>
    <name evidence="3" type="ORF">GCM10022263_37550</name>
</gene>
<dbReference type="PANTHER" id="PTHR24321:SF15">
    <property type="entry name" value="OXIDOREDUCTASE UCPA"/>
    <property type="match status" value="1"/>
</dbReference>
<dbReference type="CDD" id="cd05233">
    <property type="entry name" value="SDR_c"/>
    <property type="match status" value="1"/>
</dbReference>
<evidence type="ECO:0000313" key="3">
    <source>
        <dbReference type="EMBL" id="GAA3546922.1"/>
    </source>
</evidence>
<evidence type="ECO:0000256" key="1">
    <source>
        <dbReference type="ARBA" id="ARBA00006484"/>
    </source>
</evidence>
<organism evidence="3 4">
    <name type="scientific">Nocardioides daeguensis</name>
    <dbReference type="NCBI Taxonomy" id="908359"/>
    <lineage>
        <taxon>Bacteria</taxon>
        <taxon>Bacillati</taxon>
        <taxon>Actinomycetota</taxon>
        <taxon>Actinomycetes</taxon>
        <taxon>Propionibacteriales</taxon>
        <taxon>Nocardioidaceae</taxon>
        <taxon>Nocardioides</taxon>
    </lineage>
</organism>
<dbReference type="Pfam" id="PF13561">
    <property type="entry name" value="adh_short_C2"/>
    <property type="match status" value="1"/>
</dbReference>
<name>A0ABP6W953_9ACTN</name>
<dbReference type="Gene3D" id="3.40.50.720">
    <property type="entry name" value="NAD(P)-binding Rossmann-like Domain"/>
    <property type="match status" value="1"/>
</dbReference>
<proteinExistence type="inferred from homology"/>
<dbReference type="EMBL" id="BAABBB010000021">
    <property type="protein sequence ID" value="GAA3546922.1"/>
    <property type="molecule type" value="Genomic_DNA"/>
</dbReference>
<sequence length="259" mass="26547">MDYGKPIIVPINSIEVAAITSSNTYDFHDRVALVTGGASGIGAATAALLRAGGATVVVADLVVGDAEHALGCDVTDAAAVDTVVDTVVRTHGGLDILVCAAGTPGTVGLPWEIGDEEWRRISAVNLDGTFHACRAAARHMAQRRRGRIVNVASVAGTRGQASLAAYAASKAGVVNLTQSFGVALASYGVLVNCVTPGVIRTPLLEGVDDDALDAMVSRMPIGRMGEPEEVARLIAFLASDDLTFSTGATFDVSAGRTLT</sequence>
<evidence type="ECO:0000256" key="2">
    <source>
        <dbReference type="ARBA" id="ARBA00023002"/>
    </source>
</evidence>
<comment type="similarity">
    <text evidence="1">Belongs to the short-chain dehydrogenases/reductases (SDR) family.</text>
</comment>
<evidence type="ECO:0000313" key="4">
    <source>
        <dbReference type="Proteomes" id="UP001500301"/>
    </source>
</evidence>
<dbReference type="PRINTS" id="PR00081">
    <property type="entry name" value="GDHRDH"/>
</dbReference>
<accession>A0ABP6W953</accession>
<dbReference type="Proteomes" id="UP001500301">
    <property type="component" value="Unassembled WGS sequence"/>
</dbReference>
<dbReference type="InterPro" id="IPR020904">
    <property type="entry name" value="Sc_DH/Rdtase_CS"/>
</dbReference>
<comment type="caution">
    <text evidence="3">The sequence shown here is derived from an EMBL/GenBank/DDBJ whole genome shotgun (WGS) entry which is preliminary data.</text>
</comment>
<keyword evidence="4" id="KW-1185">Reference proteome</keyword>
<dbReference type="PRINTS" id="PR00080">
    <property type="entry name" value="SDRFAMILY"/>
</dbReference>
<dbReference type="InterPro" id="IPR036291">
    <property type="entry name" value="NAD(P)-bd_dom_sf"/>
</dbReference>
<reference evidence="4" key="1">
    <citation type="journal article" date="2019" name="Int. J. Syst. Evol. Microbiol.">
        <title>The Global Catalogue of Microorganisms (GCM) 10K type strain sequencing project: providing services to taxonomists for standard genome sequencing and annotation.</title>
        <authorList>
            <consortium name="The Broad Institute Genomics Platform"/>
            <consortium name="The Broad Institute Genome Sequencing Center for Infectious Disease"/>
            <person name="Wu L."/>
            <person name="Ma J."/>
        </authorList>
    </citation>
    <scope>NUCLEOTIDE SEQUENCE [LARGE SCALE GENOMIC DNA]</scope>
    <source>
        <strain evidence="4">JCM 17460</strain>
    </source>
</reference>
<protein>
    <submittedName>
        <fullName evidence="3">SDR family NAD(P)-dependent oxidoreductase</fullName>
    </submittedName>
</protein>
<dbReference type="PROSITE" id="PS00061">
    <property type="entry name" value="ADH_SHORT"/>
    <property type="match status" value="1"/>
</dbReference>
<dbReference type="PANTHER" id="PTHR24321">
    <property type="entry name" value="DEHYDROGENASES, SHORT CHAIN"/>
    <property type="match status" value="1"/>
</dbReference>
<keyword evidence="2" id="KW-0560">Oxidoreductase</keyword>
<dbReference type="InterPro" id="IPR002347">
    <property type="entry name" value="SDR_fam"/>
</dbReference>
<dbReference type="SUPFAM" id="SSF51735">
    <property type="entry name" value="NAD(P)-binding Rossmann-fold domains"/>
    <property type="match status" value="1"/>
</dbReference>